<proteinExistence type="predicted"/>
<evidence type="ECO:0000256" key="1">
    <source>
        <dbReference type="SAM" id="MobiDB-lite"/>
    </source>
</evidence>
<evidence type="ECO:0000259" key="2">
    <source>
        <dbReference type="Pfam" id="PF01693"/>
    </source>
</evidence>
<gene>
    <name evidence="3" type="ORF">BT96DRAFT_1008714</name>
</gene>
<organism evidence="3 4">
    <name type="scientific">Gymnopus androsaceus JB14</name>
    <dbReference type="NCBI Taxonomy" id="1447944"/>
    <lineage>
        <taxon>Eukaryota</taxon>
        <taxon>Fungi</taxon>
        <taxon>Dikarya</taxon>
        <taxon>Basidiomycota</taxon>
        <taxon>Agaricomycotina</taxon>
        <taxon>Agaricomycetes</taxon>
        <taxon>Agaricomycetidae</taxon>
        <taxon>Agaricales</taxon>
        <taxon>Marasmiineae</taxon>
        <taxon>Omphalotaceae</taxon>
        <taxon>Gymnopus</taxon>
    </lineage>
</organism>
<evidence type="ECO:0000313" key="4">
    <source>
        <dbReference type="Proteomes" id="UP000799118"/>
    </source>
</evidence>
<feature type="domain" description="Ribonuclease H1 N-terminal" evidence="2">
    <location>
        <begin position="167"/>
        <end position="207"/>
    </location>
</feature>
<feature type="region of interest" description="Disordered" evidence="1">
    <location>
        <begin position="99"/>
        <end position="143"/>
    </location>
</feature>
<protein>
    <recommendedName>
        <fullName evidence="2">Ribonuclease H1 N-terminal domain-containing protein</fullName>
    </recommendedName>
</protein>
<dbReference type="Pfam" id="PF01693">
    <property type="entry name" value="Cauli_VI"/>
    <property type="match status" value="1"/>
</dbReference>
<accession>A0A6A4GEQ2</accession>
<reference evidence="3" key="1">
    <citation type="journal article" date="2019" name="Environ. Microbiol.">
        <title>Fungal ecological strategies reflected in gene transcription - a case study of two litter decomposers.</title>
        <authorList>
            <person name="Barbi F."/>
            <person name="Kohler A."/>
            <person name="Barry K."/>
            <person name="Baskaran P."/>
            <person name="Daum C."/>
            <person name="Fauchery L."/>
            <person name="Ihrmark K."/>
            <person name="Kuo A."/>
            <person name="LaButti K."/>
            <person name="Lipzen A."/>
            <person name="Morin E."/>
            <person name="Grigoriev I.V."/>
            <person name="Henrissat B."/>
            <person name="Lindahl B."/>
            <person name="Martin F."/>
        </authorList>
    </citation>
    <scope>NUCLEOTIDE SEQUENCE</scope>
    <source>
        <strain evidence="3">JB14</strain>
    </source>
</reference>
<dbReference type="InterPro" id="IPR011320">
    <property type="entry name" value="RNase_H1_N"/>
</dbReference>
<evidence type="ECO:0000313" key="3">
    <source>
        <dbReference type="EMBL" id="KAE9383853.1"/>
    </source>
</evidence>
<feature type="compositionally biased region" description="Polar residues" evidence="1">
    <location>
        <begin position="117"/>
        <end position="133"/>
    </location>
</feature>
<sequence length="255" mass="27954">MRGMQPLAGIRDLSIGVAGTDLSIRLAGKDLSIRLAGNHAGFIWLFKPSPDYGDPPLPSTNTKTQLVGATKIQIFTEDRVTITVIPICRSATAPIGLESSPIRPSAIAPDSEHPPTRESSTQTDLEPHSTSSTRHSDESTGPYPYPLTISRPLLMIRPPFVEPGQLYHVIYAGARVGIFGDWSEQVQPYVEGIAGVHWESFTTYEAALGAYTDAYNREEYSPLLKIVQHPNLEESRIIGEARIARRHRQALISAS</sequence>
<dbReference type="AlphaFoldDB" id="A0A6A4GEQ2"/>
<dbReference type="EMBL" id="ML770306">
    <property type="protein sequence ID" value="KAE9383853.1"/>
    <property type="molecule type" value="Genomic_DNA"/>
</dbReference>
<name>A0A6A4GEQ2_9AGAR</name>
<dbReference type="InterPro" id="IPR009027">
    <property type="entry name" value="Ribosomal_bL9/RNase_H1_N"/>
</dbReference>
<dbReference type="Proteomes" id="UP000799118">
    <property type="component" value="Unassembled WGS sequence"/>
</dbReference>
<dbReference type="SUPFAM" id="SSF55658">
    <property type="entry name" value="L9 N-domain-like"/>
    <property type="match status" value="1"/>
</dbReference>
<keyword evidence="4" id="KW-1185">Reference proteome</keyword>